<name>A0A7G9G739_9FIRM</name>
<evidence type="ECO:0000313" key="3">
    <source>
        <dbReference type="Proteomes" id="UP000515823"/>
    </source>
</evidence>
<dbReference type="Proteomes" id="UP000515823">
    <property type="component" value="Chromosome"/>
</dbReference>
<evidence type="ECO:0000259" key="1">
    <source>
        <dbReference type="PROSITE" id="PS51186"/>
    </source>
</evidence>
<dbReference type="Pfam" id="PF13302">
    <property type="entry name" value="Acetyltransf_3"/>
    <property type="match status" value="1"/>
</dbReference>
<dbReference type="Gene3D" id="3.40.630.30">
    <property type="match status" value="1"/>
</dbReference>
<evidence type="ECO:0000313" key="2">
    <source>
        <dbReference type="EMBL" id="QNM06621.1"/>
    </source>
</evidence>
<dbReference type="PANTHER" id="PTHR43792">
    <property type="entry name" value="GNAT FAMILY, PUTATIVE (AFU_ORTHOLOGUE AFUA_3G00765)-RELATED-RELATED"/>
    <property type="match status" value="1"/>
</dbReference>
<keyword evidence="2" id="KW-0808">Transferase</keyword>
<accession>A0A7G9G739</accession>
<dbReference type="EMBL" id="CP060634">
    <property type="protein sequence ID" value="QNM06621.1"/>
    <property type="molecule type" value="Genomic_DNA"/>
</dbReference>
<gene>
    <name evidence="2" type="ORF">H9Q78_05780</name>
</gene>
<dbReference type="InterPro" id="IPR000182">
    <property type="entry name" value="GNAT_dom"/>
</dbReference>
<dbReference type="GO" id="GO:0016747">
    <property type="term" value="F:acyltransferase activity, transferring groups other than amino-acyl groups"/>
    <property type="evidence" value="ECO:0007669"/>
    <property type="project" value="InterPro"/>
</dbReference>
<sequence length="198" mass="23663">MNFKNTPRLETERLILRRFVEEDLNALFAIYKDEKVNQYLPWFPLKTMEEASCFWQKQYVSAYRLDRAYKYAICLKDNNIPIGYIHVSMDDSHDLGYGLCEEFWHKGIVTEAARTVIERVKADGIPYITATHDKNNPRSGGVMIQSGMSYQYSYEEQWQPKDIFVIFRMYQLNLDHKKDRVYKKYWDNSAVHFIEKEV</sequence>
<proteinExistence type="predicted"/>
<keyword evidence="3" id="KW-1185">Reference proteome</keyword>
<dbReference type="AlphaFoldDB" id="A0A7G9G739"/>
<dbReference type="InterPro" id="IPR051531">
    <property type="entry name" value="N-acetyltransferase"/>
</dbReference>
<dbReference type="RefSeq" id="WP_249304193.1">
    <property type="nucleotide sequence ID" value="NZ_CP060634.1"/>
</dbReference>
<dbReference type="KEGG" id="qdo:H9Q78_05780"/>
<reference evidence="2 3" key="1">
    <citation type="submission" date="2020-08" db="EMBL/GenBank/DDBJ databases">
        <authorList>
            <person name="Liu C."/>
            <person name="Sun Q."/>
        </authorList>
    </citation>
    <scope>NUCLEOTIDE SEQUENCE [LARGE SCALE GENOMIC DNA]</scope>
    <source>
        <strain evidence="2 3">NSJ-38</strain>
    </source>
</reference>
<dbReference type="InterPro" id="IPR016181">
    <property type="entry name" value="Acyl_CoA_acyltransferase"/>
</dbReference>
<organism evidence="2 3">
    <name type="scientific">Qiania dongpingensis</name>
    <dbReference type="NCBI Taxonomy" id="2763669"/>
    <lineage>
        <taxon>Bacteria</taxon>
        <taxon>Bacillati</taxon>
        <taxon>Bacillota</taxon>
        <taxon>Clostridia</taxon>
        <taxon>Lachnospirales</taxon>
        <taxon>Lachnospiraceae</taxon>
        <taxon>Qiania</taxon>
    </lineage>
</organism>
<protein>
    <submittedName>
        <fullName evidence="2">GNAT family N-acetyltransferase</fullName>
    </submittedName>
</protein>
<dbReference type="SUPFAM" id="SSF55729">
    <property type="entry name" value="Acyl-CoA N-acyltransferases (Nat)"/>
    <property type="match status" value="1"/>
</dbReference>
<feature type="domain" description="N-acetyltransferase" evidence="1">
    <location>
        <begin position="14"/>
        <end position="170"/>
    </location>
</feature>
<dbReference type="PANTHER" id="PTHR43792:SF1">
    <property type="entry name" value="N-ACETYLTRANSFERASE DOMAIN-CONTAINING PROTEIN"/>
    <property type="match status" value="1"/>
</dbReference>
<dbReference type="PROSITE" id="PS51186">
    <property type="entry name" value="GNAT"/>
    <property type="match status" value="1"/>
</dbReference>